<dbReference type="Pfam" id="PF08240">
    <property type="entry name" value="ADH_N"/>
    <property type="match status" value="1"/>
</dbReference>
<evidence type="ECO:0000259" key="7">
    <source>
        <dbReference type="SMART" id="SM00829"/>
    </source>
</evidence>
<dbReference type="InterPro" id="IPR011032">
    <property type="entry name" value="GroES-like_sf"/>
</dbReference>
<organism evidence="8 9">
    <name type="scientific">Fodinicola feengrottensis</name>
    <dbReference type="NCBI Taxonomy" id="435914"/>
    <lineage>
        <taxon>Bacteria</taxon>
        <taxon>Bacillati</taxon>
        <taxon>Actinomycetota</taxon>
        <taxon>Actinomycetes</taxon>
        <taxon>Mycobacteriales</taxon>
        <taxon>Fodinicola</taxon>
    </lineage>
</organism>
<evidence type="ECO:0000256" key="3">
    <source>
        <dbReference type="ARBA" id="ARBA00022723"/>
    </source>
</evidence>
<dbReference type="PANTHER" id="PTHR43161:SF9">
    <property type="entry name" value="SORBITOL DEHYDROGENASE"/>
    <property type="match status" value="1"/>
</dbReference>
<dbReference type="InterPro" id="IPR013154">
    <property type="entry name" value="ADH-like_N"/>
</dbReference>
<dbReference type="InterPro" id="IPR020843">
    <property type="entry name" value="ER"/>
</dbReference>
<evidence type="ECO:0000256" key="2">
    <source>
        <dbReference type="ARBA" id="ARBA00008072"/>
    </source>
</evidence>
<evidence type="ECO:0000256" key="4">
    <source>
        <dbReference type="ARBA" id="ARBA00022833"/>
    </source>
</evidence>
<accession>A0ABN2IZG0</accession>
<reference evidence="8 9" key="1">
    <citation type="journal article" date="2019" name="Int. J. Syst. Evol. Microbiol.">
        <title>The Global Catalogue of Microorganisms (GCM) 10K type strain sequencing project: providing services to taxonomists for standard genome sequencing and annotation.</title>
        <authorList>
            <consortium name="The Broad Institute Genomics Platform"/>
            <consortium name="The Broad Institute Genome Sequencing Center for Infectious Disease"/>
            <person name="Wu L."/>
            <person name="Ma J."/>
        </authorList>
    </citation>
    <scope>NUCLEOTIDE SEQUENCE [LARGE SCALE GENOMIC DNA]</scope>
    <source>
        <strain evidence="8 9">JCM 14718</strain>
    </source>
</reference>
<evidence type="ECO:0000256" key="6">
    <source>
        <dbReference type="RuleBase" id="RU361277"/>
    </source>
</evidence>
<feature type="domain" description="Enoyl reductase (ER)" evidence="7">
    <location>
        <begin position="8"/>
        <end position="336"/>
    </location>
</feature>
<keyword evidence="9" id="KW-1185">Reference proteome</keyword>
<dbReference type="SUPFAM" id="SSF51735">
    <property type="entry name" value="NAD(P)-binding Rossmann-fold domains"/>
    <property type="match status" value="1"/>
</dbReference>
<dbReference type="InterPro" id="IPR036291">
    <property type="entry name" value="NAD(P)-bd_dom_sf"/>
</dbReference>
<dbReference type="Pfam" id="PF00107">
    <property type="entry name" value="ADH_zinc_N"/>
    <property type="match status" value="1"/>
</dbReference>
<keyword evidence="4 6" id="KW-0862">Zinc</keyword>
<proteinExistence type="inferred from homology"/>
<dbReference type="CDD" id="cd08232">
    <property type="entry name" value="idonate-5-DH"/>
    <property type="match status" value="1"/>
</dbReference>
<comment type="cofactor">
    <cofactor evidence="1 6">
        <name>Zn(2+)</name>
        <dbReference type="ChEBI" id="CHEBI:29105"/>
    </cofactor>
</comment>
<sequence>MKAVVVHGVADLRIDEVPEPAHCPPGSVIVEVDYGGICGSDLHYVSHGSAGTSVLRHPLVLGHELSGRIARIADDVLDLRVGQPVTIHPGTGCGECRYCQGQLAHLCVRMRYFGSAAHDPHTDGGFVRRKVVPASQIRPLPPWVDLRSAAVVEPLSVALHAVRRAGELAGKTVLVNGTGPIGALVVAIARRLGAAQVYAVDIASAPLAIAKALGAHETIDASTVSELPEAEIAFEASGSPAGLSNVVRWLPRRATLVQVGNLPVGAVSVDLSALVSKEISYLGSFRFDREITDAIDFLATGLDVTPLITHVFEVAKAEEAFAVARDRAGGAGKVLLDFTSEPGHL</sequence>
<evidence type="ECO:0000256" key="5">
    <source>
        <dbReference type="ARBA" id="ARBA00023002"/>
    </source>
</evidence>
<dbReference type="Proteomes" id="UP001500618">
    <property type="component" value="Unassembled WGS sequence"/>
</dbReference>
<keyword evidence="3 6" id="KW-0479">Metal-binding</keyword>
<keyword evidence="5" id="KW-0560">Oxidoreductase</keyword>
<dbReference type="SUPFAM" id="SSF50129">
    <property type="entry name" value="GroES-like"/>
    <property type="match status" value="1"/>
</dbReference>
<dbReference type="InterPro" id="IPR002328">
    <property type="entry name" value="ADH_Zn_CS"/>
</dbReference>
<comment type="similarity">
    <text evidence="2 6">Belongs to the zinc-containing alcohol dehydrogenase family.</text>
</comment>
<dbReference type="PANTHER" id="PTHR43161">
    <property type="entry name" value="SORBITOL DEHYDROGENASE"/>
    <property type="match status" value="1"/>
</dbReference>
<protein>
    <submittedName>
        <fullName evidence="8">L-idonate 5-dehydrogenase</fullName>
    </submittedName>
</protein>
<dbReference type="Gene3D" id="3.40.50.720">
    <property type="entry name" value="NAD(P)-binding Rossmann-like Domain"/>
    <property type="match status" value="1"/>
</dbReference>
<dbReference type="RefSeq" id="WP_344314803.1">
    <property type="nucleotide sequence ID" value="NZ_BAAANY010000039.1"/>
</dbReference>
<dbReference type="PROSITE" id="PS00059">
    <property type="entry name" value="ADH_ZINC"/>
    <property type="match status" value="1"/>
</dbReference>
<evidence type="ECO:0000313" key="8">
    <source>
        <dbReference type="EMBL" id="GAA1714928.1"/>
    </source>
</evidence>
<name>A0ABN2IZG0_9ACTN</name>
<dbReference type="SMART" id="SM00829">
    <property type="entry name" value="PKS_ER"/>
    <property type="match status" value="1"/>
</dbReference>
<evidence type="ECO:0000256" key="1">
    <source>
        <dbReference type="ARBA" id="ARBA00001947"/>
    </source>
</evidence>
<dbReference type="Gene3D" id="3.90.180.10">
    <property type="entry name" value="Medium-chain alcohol dehydrogenases, catalytic domain"/>
    <property type="match status" value="1"/>
</dbReference>
<dbReference type="EMBL" id="BAAANY010000039">
    <property type="protein sequence ID" value="GAA1714928.1"/>
    <property type="molecule type" value="Genomic_DNA"/>
</dbReference>
<dbReference type="InterPro" id="IPR013149">
    <property type="entry name" value="ADH-like_C"/>
</dbReference>
<gene>
    <name evidence="8" type="ORF">GCM10009765_74790</name>
</gene>
<comment type="caution">
    <text evidence="8">The sequence shown here is derived from an EMBL/GenBank/DDBJ whole genome shotgun (WGS) entry which is preliminary data.</text>
</comment>
<evidence type="ECO:0000313" key="9">
    <source>
        <dbReference type="Proteomes" id="UP001500618"/>
    </source>
</evidence>